<comment type="function">
    <text evidence="9">Part of the tripartite ATP-independent periplasmic (TRAP) transport system.</text>
</comment>
<evidence type="ECO:0000256" key="7">
    <source>
        <dbReference type="ARBA" id="ARBA00023136"/>
    </source>
</evidence>
<dbReference type="GO" id="GO:0005886">
    <property type="term" value="C:plasma membrane"/>
    <property type="evidence" value="ECO:0007669"/>
    <property type="project" value="UniProtKB-SubCell"/>
</dbReference>
<feature type="transmembrane region" description="Helical" evidence="9">
    <location>
        <begin position="86"/>
        <end position="114"/>
    </location>
</feature>
<evidence type="ECO:0000256" key="5">
    <source>
        <dbReference type="ARBA" id="ARBA00022692"/>
    </source>
</evidence>
<dbReference type="InterPro" id="IPR007387">
    <property type="entry name" value="TRAP_DctQ"/>
</dbReference>
<evidence type="ECO:0000256" key="2">
    <source>
        <dbReference type="ARBA" id="ARBA00022448"/>
    </source>
</evidence>
<protein>
    <recommendedName>
        <fullName evidence="9">TRAP transporter small permease protein</fullName>
    </recommendedName>
</protein>
<evidence type="ECO:0000256" key="4">
    <source>
        <dbReference type="ARBA" id="ARBA00022519"/>
    </source>
</evidence>
<comment type="subcellular location">
    <subcellularLocation>
        <location evidence="1 9">Cell inner membrane</location>
        <topology evidence="1 9">Multi-pass membrane protein</topology>
    </subcellularLocation>
</comment>
<keyword evidence="4 9" id="KW-0997">Cell inner membrane</keyword>
<keyword evidence="6 9" id="KW-1133">Transmembrane helix</keyword>
<reference evidence="11" key="1">
    <citation type="submission" date="2016-04" db="EMBL/GenBank/DDBJ databases">
        <authorList>
            <person name="Evans L.H."/>
            <person name="Alamgir A."/>
            <person name="Owens N."/>
            <person name="Weber N.D."/>
            <person name="Virtaneva K."/>
            <person name="Barbian K."/>
            <person name="Babar A."/>
            <person name="Rosenke K."/>
        </authorList>
    </citation>
    <scope>NUCLEOTIDE SEQUENCE</scope>
    <source>
        <strain evidence="11">86</strain>
    </source>
</reference>
<dbReference type="EMBL" id="FLUO01000002">
    <property type="protein sequence ID" value="SBW11406.1"/>
    <property type="molecule type" value="Genomic_DNA"/>
</dbReference>
<comment type="subunit">
    <text evidence="9">The complex comprises the extracytoplasmic solute receptor protein and the two transmembrane proteins.</text>
</comment>
<dbReference type="AlphaFoldDB" id="A0A212KI54"/>
<evidence type="ECO:0000256" key="3">
    <source>
        <dbReference type="ARBA" id="ARBA00022475"/>
    </source>
</evidence>
<evidence type="ECO:0000259" key="10">
    <source>
        <dbReference type="Pfam" id="PF04290"/>
    </source>
</evidence>
<accession>A0A212KI54</accession>
<evidence type="ECO:0000256" key="8">
    <source>
        <dbReference type="ARBA" id="ARBA00038436"/>
    </source>
</evidence>
<gene>
    <name evidence="11" type="primary">dctQ</name>
    <name evidence="11" type="ORF">KL86APRO_20181</name>
</gene>
<sequence>MFRVIDRVSDACGRLAAWLFFAIGFLITAEVIARYVFTAPTPWTEEISQALQIWATYLAAACVLRNRDLIVIEFFTQRMGPRRRRFAETFGLLVILAFAAVAVVYGAAIVAESVAQNRHTSTMLGLPRWLTETAIPVGFGLLALQAAAELVRLWVREDAR</sequence>
<comment type="caution">
    <text evidence="9">Lacks conserved residue(s) required for the propagation of feature annotation.</text>
</comment>
<keyword evidence="5 9" id="KW-0812">Transmembrane</keyword>
<feature type="transmembrane region" description="Helical" evidence="9">
    <location>
        <begin position="12"/>
        <end position="37"/>
    </location>
</feature>
<evidence type="ECO:0000313" key="11">
    <source>
        <dbReference type="EMBL" id="SBW11406.1"/>
    </source>
</evidence>
<feature type="transmembrane region" description="Helical" evidence="9">
    <location>
        <begin position="134"/>
        <end position="155"/>
    </location>
</feature>
<dbReference type="PANTHER" id="PTHR35011">
    <property type="entry name" value="2,3-DIKETO-L-GULONATE TRAP TRANSPORTER SMALL PERMEASE PROTEIN YIAM"/>
    <property type="match status" value="1"/>
</dbReference>
<evidence type="ECO:0000256" key="6">
    <source>
        <dbReference type="ARBA" id="ARBA00022989"/>
    </source>
</evidence>
<dbReference type="GO" id="GO:0022857">
    <property type="term" value="F:transmembrane transporter activity"/>
    <property type="evidence" value="ECO:0007669"/>
    <property type="project" value="UniProtKB-UniRule"/>
</dbReference>
<keyword evidence="2 9" id="KW-0813">Transport</keyword>
<dbReference type="Pfam" id="PF04290">
    <property type="entry name" value="DctQ"/>
    <property type="match status" value="1"/>
</dbReference>
<feature type="domain" description="Tripartite ATP-independent periplasmic transporters DctQ component" evidence="10">
    <location>
        <begin position="26"/>
        <end position="154"/>
    </location>
</feature>
<dbReference type="InterPro" id="IPR055348">
    <property type="entry name" value="DctQ"/>
</dbReference>
<keyword evidence="7 9" id="KW-0472">Membrane</keyword>
<evidence type="ECO:0000256" key="9">
    <source>
        <dbReference type="RuleBase" id="RU369079"/>
    </source>
</evidence>
<keyword evidence="3" id="KW-1003">Cell membrane</keyword>
<comment type="similarity">
    <text evidence="8 9">Belongs to the TRAP transporter small permease family.</text>
</comment>
<name>A0A212KI54_9PROT</name>
<evidence type="ECO:0000256" key="1">
    <source>
        <dbReference type="ARBA" id="ARBA00004429"/>
    </source>
</evidence>
<organism evidence="11">
    <name type="scientific">uncultured Alphaproteobacteria bacterium</name>
    <dbReference type="NCBI Taxonomy" id="91750"/>
    <lineage>
        <taxon>Bacteria</taxon>
        <taxon>Pseudomonadati</taxon>
        <taxon>Pseudomonadota</taxon>
        <taxon>Alphaproteobacteria</taxon>
        <taxon>environmental samples</taxon>
    </lineage>
</organism>
<proteinExistence type="inferred from homology"/>